<dbReference type="SUPFAM" id="SSF50475">
    <property type="entry name" value="FMN-binding split barrel"/>
    <property type="match status" value="1"/>
</dbReference>
<dbReference type="RefSeq" id="WP_173121891.1">
    <property type="nucleotide sequence ID" value="NZ_JABRWJ010000002.1"/>
</dbReference>
<protein>
    <submittedName>
        <fullName evidence="2">Pyridoxamine 5'-phosphate oxidase family protein</fullName>
    </submittedName>
</protein>
<evidence type="ECO:0000259" key="1">
    <source>
        <dbReference type="Pfam" id="PF12766"/>
    </source>
</evidence>
<dbReference type="Pfam" id="PF12766">
    <property type="entry name" value="Pyridox_oxase_2"/>
    <property type="match status" value="1"/>
</dbReference>
<accession>A0ABX2EDU2</accession>
<reference evidence="2 3" key="1">
    <citation type="submission" date="2020-05" db="EMBL/GenBank/DDBJ databases">
        <title>Aquincola sp. isolate from soil.</title>
        <authorList>
            <person name="Han J."/>
            <person name="Kim D.-U."/>
        </authorList>
    </citation>
    <scope>NUCLEOTIDE SEQUENCE [LARGE SCALE GENOMIC DNA]</scope>
    <source>
        <strain evidence="2 3">S2</strain>
    </source>
</reference>
<evidence type="ECO:0000313" key="3">
    <source>
        <dbReference type="Proteomes" id="UP000737171"/>
    </source>
</evidence>
<proteinExistence type="predicted"/>
<dbReference type="Gene3D" id="2.30.110.10">
    <property type="entry name" value="Electron Transport, Fmn-binding Protein, Chain A"/>
    <property type="match status" value="1"/>
</dbReference>
<organism evidence="2 3">
    <name type="scientific">Pseudaquabacterium terrae</name>
    <dbReference type="NCBI Taxonomy" id="2732868"/>
    <lineage>
        <taxon>Bacteria</taxon>
        <taxon>Pseudomonadati</taxon>
        <taxon>Pseudomonadota</taxon>
        <taxon>Betaproteobacteria</taxon>
        <taxon>Burkholderiales</taxon>
        <taxon>Sphaerotilaceae</taxon>
        <taxon>Pseudaquabacterium</taxon>
    </lineage>
</organism>
<dbReference type="Proteomes" id="UP000737171">
    <property type="component" value="Unassembled WGS sequence"/>
</dbReference>
<feature type="domain" description="Pyridoxamine 5'-phosphate oxidase Alr4036 family FMN-binding" evidence="1">
    <location>
        <begin position="16"/>
        <end position="101"/>
    </location>
</feature>
<name>A0ABX2EDU2_9BURK</name>
<dbReference type="InterPro" id="IPR024624">
    <property type="entry name" value="Pyridox_Oxase_Alr4036_FMN-bd"/>
</dbReference>
<sequence>MSTSPRTLQEIDAACWAELERAATEPGHAWRLMALATVDGDAADLRHVVLRESRPAERSLIFYTDARSPKVAQLAAHPLGTLLLWSRALRWQLRLRCRFYIAVDGAEVAARWQQLKATPAALDYLSPLAPGQALQAPLPEPTHEGHFALVTARVERLDWLELHDDGLHRRALIDAEGARWVAP</sequence>
<evidence type="ECO:0000313" key="2">
    <source>
        <dbReference type="EMBL" id="NRF66786.1"/>
    </source>
</evidence>
<comment type="caution">
    <text evidence="2">The sequence shown here is derived from an EMBL/GenBank/DDBJ whole genome shotgun (WGS) entry which is preliminary data.</text>
</comment>
<keyword evidence="3" id="KW-1185">Reference proteome</keyword>
<gene>
    <name evidence="2" type="ORF">HLB44_07310</name>
</gene>
<dbReference type="InterPro" id="IPR012349">
    <property type="entry name" value="Split_barrel_FMN-bd"/>
</dbReference>
<dbReference type="EMBL" id="JABRWJ010000002">
    <property type="protein sequence ID" value="NRF66786.1"/>
    <property type="molecule type" value="Genomic_DNA"/>
</dbReference>